<sequence length="59" mass="6361">MGNSLETLPEDIEAVHSVLLTTRAELASVRAQQSDDQAMIVHLKVGCPPRHGPFGPARL</sequence>
<dbReference type="EMBL" id="VKHP01000381">
    <property type="protein sequence ID" value="NEV02567.1"/>
    <property type="molecule type" value="Genomic_DNA"/>
</dbReference>
<comment type="caution">
    <text evidence="1">The sequence shown here is derived from an EMBL/GenBank/DDBJ whole genome shotgun (WGS) entry which is preliminary data.</text>
</comment>
<keyword evidence="2" id="KW-1185">Reference proteome</keyword>
<evidence type="ECO:0000313" key="1">
    <source>
        <dbReference type="EMBL" id="NEV02567.1"/>
    </source>
</evidence>
<accession>A0A6P1BVL3</accession>
<gene>
    <name evidence="1" type="ORF">FNJ47_44530</name>
</gene>
<organism evidence="1 2">
    <name type="scientific">Bradyrhizobium uaiense</name>
    <dbReference type="NCBI Taxonomy" id="2594946"/>
    <lineage>
        <taxon>Bacteria</taxon>
        <taxon>Pseudomonadati</taxon>
        <taxon>Pseudomonadota</taxon>
        <taxon>Alphaproteobacteria</taxon>
        <taxon>Hyphomicrobiales</taxon>
        <taxon>Nitrobacteraceae</taxon>
        <taxon>Bradyrhizobium</taxon>
    </lineage>
</organism>
<protein>
    <submittedName>
        <fullName evidence="1">Uncharacterized protein</fullName>
    </submittedName>
</protein>
<dbReference type="AlphaFoldDB" id="A0A6P1BVL3"/>
<name>A0A6P1BVL3_9BRAD</name>
<dbReference type="Proteomes" id="UP000468531">
    <property type="component" value="Unassembled WGS sequence"/>
</dbReference>
<reference evidence="1 2" key="1">
    <citation type="journal article" date="2020" name="Arch. Microbiol.">
        <title>Bradyrhizobium uaiense sp. nov., a new highly efficient cowpea symbiont.</title>
        <authorList>
            <person name="Cabral Michel D."/>
            <person name="Azarias Guimaraes A."/>
            <person name="Martins da Costa E."/>
            <person name="Soares de Carvalho T."/>
            <person name="Balsanelli E."/>
            <person name="Willems A."/>
            <person name="Maltempi de Souza E."/>
            <person name="de Souza Moreira F.M."/>
        </authorList>
    </citation>
    <scope>NUCLEOTIDE SEQUENCE [LARGE SCALE GENOMIC DNA]</scope>
    <source>
        <strain evidence="1 2">UFLA 03-164</strain>
    </source>
</reference>
<proteinExistence type="predicted"/>
<evidence type="ECO:0000313" key="2">
    <source>
        <dbReference type="Proteomes" id="UP000468531"/>
    </source>
</evidence>